<feature type="non-terminal residue" evidence="1">
    <location>
        <position position="112"/>
    </location>
</feature>
<dbReference type="Proteomes" id="UP001151532">
    <property type="component" value="Chromosome 13"/>
</dbReference>
<reference evidence="1" key="1">
    <citation type="submission" date="2022-11" db="EMBL/GenBank/DDBJ databases">
        <authorList>
            <person name="Hyden B.L."/>
            <person name="Feng K."/>
            <person name="Yates T."/>
            <person name="Jawdy S."/>
            <person name="Smart L.B."/>
            <person name="Muchero W."/>
        </authorList>
    </citation>
    <scope>NUCLEOTIDE SEQUENCE</scope>
    <source>
        <tissue evidence="1">Shoot tip</tissue>
    </source>
</reference>
<reference evidence="1" key="2">
    <citation type="journal article" date="2023" name="Int. J. Mol. Sci.">
        <title>De Novo Assembly and Annotation of 11 Diverse Shrub Willow (Salix) Genomes Reveals Novel Gene Organization in Sex-Linked Regions.</title>
        <authorList>
            <person name="Hyden B."/>
            <person name="Feng K."/>
            <person name="Yates T.B."/>
            <person name="Jawdy S."/>
            <person name="Cereghino C."/>
            <person name="Smart L.B."/>
            <person name="Muchero W."/>
        </authorList>
    </citation>
    <scope>NUCLEOTIDE SEQUENCE</scope>
    <source>
        <tissue evidence="1">Shoot tip</tissue>
    </source>
</reference>
<gene>
    <name evidence="1" type="ORF">OIU79_024018</name>
</gene>
<dbReference type="EMBL" id="JAPFFK010000005">
    <property type="protein sequence ID" value="KAJ6763386.1"/>
    <property type="molecule type" value="Genomic_DNA"/>
</dbReference>
<accession>A0A9Q0WBB0</accession>
<comment type="caution">
    <text evidence="1">The sequence shown here is derived from an EMBL/GenBank/DDBJ whole genome shotgun (WGS) entry which is preliminary data.</text>
</comment>
<proteinExistence type="predicted"/>
<keyword evidence="2" id="KW-1185">Reference proteome</keyword>
<dbReference type="AlphaFoldDB" id="A0A9Q0WBB0"/>
<name>A0A9Q0WBB0_SALPP</name>
<organism evidence="1 2">
    <name type="scientific">Salix purpurea</name>
    <name type="common">Purple osier willow</name>
    <dbReference type="NCBI Taxonomy" id="77065"/>
    <lineage>
        <taxon>Eukaryota</taxon>
        <taxon>Viridiplantae</taxon>
        <taxon>Streptophyta</taxon>
        <taxon>Embryophyta</taxon>
        <taxon>Tracheophyta</taxon>
        <taxon>Spermatophyta</taxon>
        <taxon>Magnoliopsida</taxon>
        <taxon>eudicotyledons</taxon>
        <taxon>Gunneridae</taxon>
        <taxon>Pentapetalae</taxon>
        <taxon>rosids</taxon>
        <taxon>fabids</taxon>
        <taxon>Malpighiales</taxon>
        <taxon>Salicaceae</taxon>
        <taxon>Saliceae</taxon>
        <taxon>Salix</taxon>
    </lineage>
</organism>
<protein>
    <submittedName>
        <fullName evidence="1">Uncharacterized protein</fullName>
    </submittedName>
</protein>
<sequence>MLPDWSIPCSTFNSNHVKPYDHVNMSPIKFSGLVRTGRLIHPYFLLQQQKIDHDDQRWSQWLDAFEFLCWNYRIYIVHLSHVCLYFYDTDFEPLRFTCFVTWSVLSCIKGNK</sequence>
<evidence type="ECO:0000313" key="1">
    <source>
        <dbReference type="EMBL" id="KAJ6763386.1"/>
    </source>
</evidence>
<evidence type="ECO:0000313" key="2">
    <source>
        <dbReference type="Proteomes" id="UP001151532"/>
    </source>
</evidence>